<keyword evidence="1" id="KW-0732">Signal</keyword>
<gene>
    <name evidence="2" type="ORF">AGERDE_LOCUS6600</name>
</gene>
<sequence length="151" mass="16389">MISKVFFLIVVILSTNVLSIPIIITPTHFEKRVAPFSILPSLFGPAAQKFEKIFFVDNNFAKSSHGFFGPTSVADSAKKAHVTAFDNAFIKRDHSVAHPLSFFGPEAQKLEKIVFADNVFGASNSHGIFGPSSIADSAKKAKVVAFDDAFI</sequence>
<dbReference type="Proteomes" id="UP000789831">
    <property type="component" value="Unassembled WGS sequence"/>
</dbReference>
<dbReference type="EMBL" id="CAJVPL010001053">
    <property type="protein sequence ID" value="CAG8549655.1"/>
    <property type="molecule type" value="Genomic_DNA"/>
</dbReference>
<feature type="signal peptide" evidence="1">
    <location>
        <begin position="1"/>
        <end position="19"/>
    </location>
</feature>
<evidence type="ECO:0000313" key="3">
    <source>
        <dbReference type="Proteomes" id="UP000789831"/>
    </source>
</evidence>
<keyword evidence="3" id="KW-1185">Reference proteome</keyword>
<evidence type="ECO:0000313" key="2">
    <source>
        <dbReference type="EMBL" id="CAG8549655.1"/>
    </source>
</evidence>
<name>A0A9N9AYI8_9GLOM</name>
<accession>A0A9N9AYI8</accession>
<organism evidence="2 3">
    <name type="scientific">Ambispora gerdemannii</name>
    <dbReference type="NCBI Taxonomy" id="144530"/>
    <lineage>
        <taxon>Eukaryota</taxon>
        <taxon>Fungi</taxon>
        <taxon>Fungi incertae sedis</taxon>
        <taxon>Mucoromycota</taxon>
        <taxon>Glomeromycotina</taxon>
        <taxon>Glomeromycetes</taxon>
        <taxon>Archaeosporales</taxon>
        <taxon>Ambisporaceae</taxon>
        <taxon>Ambispora</taxon>
    </lineage>
</organism>
<feature type="chain" id="PRO_5040266408" evidence="1">
    <location>
        <begin position="20"/>
        <end position="151"/>
    </location>
</feature>
<reference evidence="2" key="1">
    <citation type="submission" date="2021-06" db="EMBL/GenBank/DDBJ databases">
        <authorList>
            <person name="Kallberg Y."/>
            <person name="Tangrot J."/>
            <person name="Rosling A."/>
        </authorList>
    </citation>
    <scope>NUCLEOTIDE SEQUENCE</scope>
    <source>
        <strain evidence="2">MT106</strain>
    </source>
</reference>
<protein>
    <submittedName>
        <fullName evidence="2">6599_t:CDS:1</fullName>
    </submittedName>
</protein>
<dbReference type="AlphaFoldDB" id="A0A9N9AYI8"/>
<evidence type="ECO:0000256" key="1">
    <source>
        <dbReference type="SAM" id="SignalP"/>
    </source>
</evidence>
<comment type="caution">
    <text evidence="2">The sequence shown here is derived from an EMBL/GenBank/DDBJ whole genome shotgun (WGS) entry which is preliminary data.</text>
</comment>
<proteinExistence type="predicted"/>